<feature type="domain" description="S1 motif" evidence="10">
    <location>
        <begin position="671"/>
        <end position="752"/>
    </location>
</feature>
<dbReference type="EC" id="3.1.13.1" evidence="8"/>
<sequence length="821" mass="91670">MAKRSSDDAANKNRPTVVPEAPPDFDPDVPSREAMLRALRSAGAPLSPAELAERMGVVRPETMVGFERRLAAMERDGQLLPNRKGVLLLATKLDFVAGRVQGHRDGFGFLVRDDGGPDIFLSPREMLKVLHGDRVLVKPSGEYRGKPEGTIVEVIERRTNKLVGRFLHEHGLSIVVPEDQRIKHDILIPPSDTNGAQHGQVVSVEIIEQPTRHTQPLGRVAEVLGEIDDPGMEIEIAVRKFDVPVEFSEGARKQAARLPDAVRKTDLKDRVDLRDVPLITIDGEDARDFDDAVYCEAVELGSGQRKRPAWRLLVAIADVSHYVRPNDALDDDALERGTSVYFPRRVIPMLPETLSNGLCSLNPQVDRLVLVCDMVIPATGAKAGTVTAYQFYNAVMHSHARTTYTNIWAALQQPNGPAAQAMAGVMPHVRDLYELYQLLAQSRRKRGAIDFDTVETKIVCNELGRIEQIVGVVRNDAHKLIEECMLAANTCAADFMARSKHPGLYRVHEGPTPERLQSLREFLRTLGLSLGGGDMPTAKDYGEFLDSVRGRPDYPLLQTMCLRSMQQAIYSPENVGHFGLFYPAYAHFTSPIRRYPDLLTHRVIKALLRGERYVPSLQDEPVVIGRSHKEHEHAIWEKLGLMLSSCERRADEASRDVEAWLKCWFVKERVGEDFSGTVTGVASFGIFVTLDTLHVEGLVHVSELGGEYFQFNDALHELRGERTGMRYRLTDKVQVQVARVDLEARRIEFRLVKGTSFESLRKAAQRGPEEPPRRVKKAAGTKPKALKGQTAKVRRAEAKKADRVAARQAQGATKSATRKRR</sequence>
<evidence type="ECO:0000256" key="2">
    <source>
        <dbReference type="ARBA" id="ARBA00004496"/>
    </source>
</evidence>
<keyword evidence="12" id="KW-1185">Reference proteome</keyword>
<dbReference type="Proteomes" id="UP000091897">
    <property type="component" value="Chromosome"/>
</dbReference>
<proteinExistence type="inferred from homology"/>
<dbReference type="EMBL" id="CP016170">
    <property type="protein sequence ID" value="ANN67693.1"/>
    <property type="molecule type" value="Genomic_DNA"/>
</dbReference>
<evidence type="ECO:0000256" key="6">
    <source>
        <dbReference type="ARBA" id="ARBA00022839"/>
    </source>
</evidence>
<comment type="function">
    <text evidence="8">3'-5' exoribonuclease that releases 5'-nucleoside monophosphates and is involved in maturation of structured RNAs.</text>
</comment>
<name>A0ABM6CUC5_9BORD</name>
<evidence type="ECO:0000256" key="9">
    <source>
        <dbReference type="SAM" id="MobiDB-lite"/>
    </source>
</evidence>
<dbReference type="SMART" id="SM00316">
    <property type="entry name" value="S1"/>
    <property type="match status" value="1"/>
</dbReference>
<evidence type="ECO:0000313" key="11">
    <source>
        <dbReference type="EMBL" id="ANN67693.1"/>
    </source>
</evidence>
<organism evidence="11 12">
    <name type="scientific">Bordetella bronchialis</name>
    <dbReference type="NCBI Taxonomy" id="463025"/>
    <lineage>
        <taxon>Bacteria</taxon>
        <taxon>Pseudomonadati</taxon>
        <taxon>Pseudomonadota</taxon>
        <taxon>Betaproteobacteria</taxon>
        <taxon>Burkholderiales</taxon>
        <taxon>Alcaligenaceae</taxon>
        <taxon>Bordetella</taxon>
    </lineage>
</organism>
<evidence type="ECO:0000256" key="3">
    <source>
        <dbReference type="ARBA" id="ARBA00022490"/>
    </source>
</evidence>
<dbReference type="SMART" id="SM00357">
    <property type="entry name" value="CSP"/>
    <property type="match status" value="1"/>
</dbReference>
<evidence type="ECO:0000259" key="10">
    <source>
        <dbReference type="PROSITE" id="PS50126"/>
    </source>
</evidence>
<dbReference type="HAMAP" id="MF_01895">
    <property type="entry name" value="RNase_R"/>
    <property type="match status" value="1"/>
</dbReference>
<keyword evidence="7 8" id="KW-0694">RNA-binding</keyword>
<evidence type="ECO:0000313" key="12">
    <source>
        <dbReference type="Proteomes" id="UP000091897"/>
    </source>
</evidence>
<comment type="similarity">
    <text evidence="8">Belongs to the RNR ribonuclease family. RNase R subfamily.</text>
</comment>
<accession>A0ABM6CUC5</accession>
<dbReference type="InterPro" id="IPR003029">
    <property type="entry name" value="S1_domain"/>
</dbReference>
<dbReference type="Pfam" id="PF17876">
    <property type="entry name" value="CSD2"/>
    <property type="match status" value="1"/>
</dbReference>
<dbReference type="SMART" id="SM00955">
    <property type="entry name" value="RNB"/>
    <property type="match status" value="1"/>
</dbReference>
<dbReference type="InterPro" id="IPR050180">
    <property type="entry name" value="RNR_Ribonuclease"/>
</dbReference>
<keyword evidence="4 8" id="KW-0540">Nuclease</keyword>
<comment type="catalytic activity">
    <reaction evidence="1 8">
        <text>Exonucleolytic cleavage in the 3'- to 5'-direction to yield nucleoside 5'-phosphates.</text>
        <dbReference type="EC" id="3.1.13.1"/>
    </reaction>
</comment>
<reference evidence="11 12" key="1">
    <citation type="submission" date="2016-06" db="EMBL/GenBank/DDBJ databases">
        <title>Complete genome sequences of Bordetella bronchialis and Bordetella flabilis.</title>
        <authorList>
            <person name="LiPuma J.J."/>
            <person name="Spilker T."/>
        </authorList>
    </citation>
    <scope>NUCLEOTIDE SEQUENCE [LARGE SCALE GENOMIC DNA]</scope>
    <source>
        <strain evidence="11 12">AU3182</strain>
    </source>
</reference>
<dbReference type="InterPro" id="IPR011805">
    <property type="entry name" value="RNase_R"/>
</dbReference>
<feature type="region of interest" description="Disordered" evidence="9">
    <location>
        <begin position="1"/>
        <end position="30"/>
    </location>
</feature>
<keyword evidence="5 8" id="KW-0378">Hydrolase</keyword>
<evidence type="ECO:0000256" key="7">
    <source>
        <dbReference type="ARBA" id="ARBA00022884"/>
    </source>
</evidence>
<feature type="compositionally biased region" description="Basic and acidic residues" evidence="9">
    <location>
        <begin position="794"/>
        <end position="805"/>
    </location>
</feature>
<dbReference type="InterPro" id="IPR001900">
    <property type="entry name" value="RNase_II/R"/>
</dbReference>
<comment type="subcellular location">
    <subcellularLocation>
        <location evidence="2 8">Cytoplasm</location>
    </subcellularLocation>
</comment>
<dbReference type="PROSITE" id="PS01175">
    <property type="entry name" value="RIBONUCLEASE_II"/>
    <property type="match status" value="1"/>
</dbReference>
<dbReference type="Pfam" id="PF00575">
    <property type="entry name" value="S1"/>
    <property type="match status" value="1"/>
</dbReference>
<dbReference type="Pfam" id="PF00773">
    <property type="entry name" value="RNB"/>
    <property type="match status" value="1"/>
</dbReference>
<evidence type="ECO:0000256" key="4">
    <source>
        <dbReference type="ARBA" id="ARBA00022722"/>
    </source>
</evidence>
<dbReference type="Gene3D" id="2.40.50.140">
    <property type="entry name" value="Nucleic acid-binding proteins"/>
    <property type="match status" value="2"/>
</dbReference>
<dbReference type="SUPFAM" id="SSF50249">
    <property type="entry name" value="Nucleic acid-binding proteins"/>
    <property type="match status" value="4"/>
</dbReference>
<gene>
    <name evidence="8" type="primary">rnr</name>
    <name evidence="11" type="ORF">BAU06_16525</name>
</gene>
<dbReference type="PANTHER" id="PTHR23355">
    <property type="entry name" value="RIBONUCLEASE"/>
    <property type="match status" value="1"/>
</dbReference>
<evidence type="ECO:0000256" key="1">
    <source>
        <dbReference type="ARBA" id="ARBA00001849"/>
    </source>
</evidence>
<dbReference type="InterPro" id="IPR011129">
    <property type="entry name" value="CSD"/>
</dbReference>
<evidence type="ECO:0000256" key="5">
    <source>
        <dbReference type="ARBA" id="ARBA00022801"/>
    </source>
</evidence>
<evidence type="ECO:0000256" key="8">
    <source>
        <dbReference type="HAMAP-Rule" id="MF_01895"/>
    </source>
</evidence>
<feature type="region of interest" description="Disordered" evidence="9">
    <location>
        <begin position="760"/>
        <end position="821"/>
    </location>
</feature>
<dbReference type="InterPro" id="IPR004476">
    <property type="entry name" value="RNase_II/RNase_R"/>
</dbReference>
<dbReference type="NCBIfam" id="TIGR00358">
    <property type="entry name" value="3_prime_RNase"/>
    <property type="match status" value="1"/>
</dbReference>
<dbReference type="InterPro" id="IPR040476">
    <property type="entry name" value="CSD2"/>
</dbReference>
<dbReference type="InterPro" id="IPR013223">
    <property type="entry name" value="RNase_B_OB_dom"/>
</dbReference>
<protein>
    <recommendedName>
        <fullName evidence="8">Ribonuclease R</fullName>
        <shortName evidence="8">RNase R</shortName>
        <ecNumber evidence="8">3.1.13.1</ecNumber>
    </recommendedName>
</protein>
<dbReference type="PANTHER" id="PTHR23355:SF9">
    <property type="entry name" value="DIS3-LIKE EXONUCLEASE 2"/>
    <property type="match status" value="1"/>
</dbReference>
<dbReference type="CDD" id="cd04471">
    <property type="entry name" value="S1_RNase_R"/>
    <property type="match status" value="1"/>
</dbReference>
<keyword evidence="3 8" id="KW-0963">Cytoplasm</keyword>
<dbReference type="InterPro" id="IPR022966">
    <property type="entry name" value="RNase_II/R_CS"/>
</dbReference>
<dbReference type="InterPro" id="IPR012340">
    <property type="entry name" value="NA-bd_OB-fold"/>
</dbReference>
<dbReference type="PROSITE" id="PS50126">
    <property type="entry name" value="S1"/>
    <property type="match status" value="1"/>
</dbReference>
<dbReference type="Pfam" id="PF08206">
    <property type="entry name" value="OB_RNB"/>
    <property type="match status" value="1"/>
</dbReference>
<feature type="compositionally biased region" description="Basic and acidic residues" evidence="9">
    <location>
        <begin position="1"/>
        <end position="11"/>
    </location>
</feature>
<dbReference type="NCBIfam" id="TIGR02063">
    <property type="entry name" value="RNase_R"/>
    <property type="match status" value="1"/>
</dbReference>
<keyword evidence="6 8" id="KW-0269">Exonuclease</keyword>